<dbReference type="Proteomes" id="UP000823521">
    <property type="component" value="Unassembled WGS sequence"/>
</dbReference>
<dbReference type="RefSeq" id="WP_208813125.1">
    <property type="nucleotide sequence ID" value="NZ_WVUH01000061.1"/>
</dbReference>
<dbReference type="SUPFAM" id="SSF55831">
    <property type="entry name" value="Thymidylate synthase/dCMP hydroxymethylase"/>
    <property type="match status" value="1"/>
</dbReference>
<dbReference type="Gene3D" id="3.30.572.10">
    <property type="entry name" value="Thymidylate synthase/dCMP hydroxymethylase domain"/>
    <property type="match status" value="1"/>
</dbReference>
<dbReference type="InterPro" id="IPR036926">
    <property type="entry name" value="Thymidate_synth/dCMP_Mease_sf"/>
</dbReference>
<evidence type="ECO:0000313" key="4">
    <source>
        <dbReference type="EMBL" id="MBO4206305.1"/>
    </source>
</evidence>
<evidence type="ECO:0000313" key="5">
    <source>
        <dbReference type="Proteomes" id="UP000823521"/>
    </source>
</evidence>
<proteinExistence type="predicted"/>
<gene>
    <name evidence="4" type="ORF">GSF22_09845</name>
</gene>
<sequence>MIVLTADSASELFAAACQAVLLNGKLAAPRDLTTTEVVGAHLCLTNPRRRLVAVPPIRMINPAFAVAEALWILSGSDAPWIFDFNDNLRQYADDGVLRGAYGPRIRHWDSGVDQLDAVVRKLTVDRQSRQAVVQIFDPARDHRGYRDVPCTLGYRFFIRQGRLVMHTSMRSQDLWLGFPYDIFATTLLHELMAGWLGVEVGEYHHHVDSLHLYAEHAPAAAECLHHEPAITEMEPIAVAWPSLDAVLAQIISGDGNLSDGTPWDTFSRMLTSYRTWKLGERNLARKLAHDTPGPLGAALVAWYQHLTQPALVSPELA</sequence>
<evidence type="ECO:0000256" key="2">
    <source>
        <dbReference type="ARBA" id="ARBA00022679"/>
    </source>
</evidence>
<dbReference type="EMBL" id="WVUH01000061">
    <property type="protein sequence ID" value="MBO4206305.1"/>
    <property type="molecule type" value="Genomic_DNA"/>
</dbReference>
<feature type="domain" description="Thymidylate synthase/dCMP hydroxymethylase" evidence="3">
    <location>
        <begin position="13"/>
        <end position="229"/>
    </location>
</feature>
<dbReference type="PANTHER" id="PTHR11548:SF1">
    <property type="entry name" value="THYMIDYLATE SYNTHASE 1"/>
    <property type="match status" value="1"/>
</dbReference>
<evidence type="ECO:0000259" key="3">
    <source>
        <dbReference type="Pfam" id="PF00303"/>
    </source>
</evidence>
<keyword evidence="2" id="KW-0808">Transferase</keyword>
<dbReference type="InterPro" id="IPR023451">
    <property type="entry name" value="Thymidate_synth/dCMP_Mease_dom"/>
</dbReference>
<protein>
    <submittedName>
        <fullName evidence="4">Thymidylate synthase</fullName>
    </submittedName>
</protein>
<evidence type="ECO:0000256" key="1">
    <source>
        <dbReference type="ARBA" id="ARBA00022603"/>
    </source>
</evidence>
<dbReference type="CDD" id="cd00351">
    <property type="entry name" value="TS_Pyrimidine_HMase"/>
    <property type="match status" value="1"/>
</dbReference>
<organism evidence="4 5">
    <name type="scientific">Micromonospora echinofusca</name>
    <dbReference type="NCBI Taxonomy" id="47858"/>
    <lineage>
        <taxon>Bacteria</taxon>
        <taxon>Bacillati</taxon>
        <taxon>Actinomycetota</taxon>
        <taxon>Actinomycetes</taxon>
        <taxon>Micromonosporales</taxon>
        <taxon>Micromonosporaceae</taxon>
        <taxon>Micromonospora</taxon>
    </lineage>
</organism>
<dbReference type="Pfam" id="PF00303">
    <property type="entry name" value="Thymidylat_synt"/>
    <property type="match status" value="1"/>
</dbReference>
<keyword evidence="1" id="KW-0489">Methyltransferase</keyword>
<dbReference type="InterPro" id="IPR045097">
    <property type="entry name" value="Thymidate_synth/dCMP_Mease"/>
</dbReference>
<keyword evidence="5" id="KW-1185">Reference proteome</keyword>
<dbReference type="PANTHER" id="PTHR11548">
    <property type="entry name" value="THYMIDYLATE SYNTHASE 1"/>
    <property type="match status" value="1"/>
</dbReference>
<name>A0ABS3VP22_MICEH</name>
<accession>A0ABS3VP22</accession>
<reference evidence="4 5" key="1">
    <citation type="submission" date="2019-12" db="EMBL/GenBank/DDBJ databases">
        <title>Whole genome sequencing of endophytic Actinobacterium Micromonospora sp. MPMI6T.</title>
        <authorList>
            <person name="Evv R."/>
            <person name="Podile A.R."/>
        </authorList>
    </citation>
    <scope>NUCLEOTIDE SEQUENCE [LARGE SCALE GENOMIC DNA]</scope>
    <source>
        <strain evidence="4 5">MPMI6</strain>
    </source>
</reference>
<comment type="caution">
    <text evidence="4">The sequence shown here is derived from an EMBL/GenBank/DDBJ whole genome shotgun (WGS) entry which is preliminary data.</text>
</comment>